<accession>A0A9C7Q1F0</accession>
<dbReference type="NCBIfam" id="TIGR01456">
    <property type="entry name" value="CECR5"/>
    <property type="match status" value="1"/>
</dbReference>
<dbReference type="InterPro" id="IPR036412">
    <property type="entry name" value="HAD-like_sf"/>
</dbReference>
<dbReference type="InterPro" id="IPR050324">
    <property type="entry name" value="CDP-alcohol_PTase-I"/>
</dbReference>
<dbReference type="Pfam" id="PF13344">
    <property type="entry name" value="Hydrolase_6"/>
    <property type="match status" value="1"/>
</dbReference>
<evidence type="ECO:0000313" key="2">
    <source>
        <dbReference type="Proteomes" id="UP001061958"/>
    </source>
</evidence>
<sequence length="362" mass="41735">MLRLRWFTWQRYERYLRNHSFRRQYSISNNKTAAFVFDIDGVLIRGKQVLDPGSFVFRALSQKLYKMYNRQKFPIAFLTNGGGCTEAEKARQLSEWFNLPIQSDQIVLSHTPLRELSAKFNKEELAVVCVGRGHPDVVASSYGFRYVIPIEEIGRLEPEATPFCDYEKVRKTSWDQQALHKPIGGILIMSDSTDWGRDIQIICDILQSNSRIVFVTQEEVKVYFTNPDFVWANEYPFPRFGQGAFRLALEEIYQELVGKPLPYIQYGKPYSIQYRYMENLLRKQALSQGYSDLEVIYAIGDNPAADIRGARNAGKPWIPILVRTGCFSTNKGDNDPNDPADYVFQDVNEAISTLVKKPYPSQ</sequence>
<dbReference type="InterPro" id="IPR006353">
    <property type="entry name" value="HAD-SF_hydro_IIA_CECR5"/>
</dbReference>
<dbReference type="InterPro" id="IPR006357">
    <property type="entry name" value="HAD-SF_hydro_IIA"/>
</dbReference>
<dbReference type="Proteomes" id="UP001061958">
    <property type="component" value="Unassembled WGS sequence"/>
</dbReference>
<keyword evidence="2" id="KW-1185">Reference proteome</keyword>
<organism evidence="1 2">
    <name type="scientific">Galdieria partita</name>
    <dbReference type="NCBI Taxonomy" id="83374"/>
    <lineage>
        <taxon>Eukaryota</taxon>
        <taxon>Rhodophyta</taxon>
        <taxon>Bangiophyceae</taxon>
        <taxon>Galdieriales</taxon>
        <taxon>Galdieriaceae</taxon>
        <taxon>Galdieria</taxon>
    </lineage>
</organism>
<reference evidence="1" key="1">
    <citation type="journal article" date="2022" name="Proc. Natl. Acad. Sci. U.S.A.">
        <title>Life cycle and functional genomics of the unicellular red alga Galdieria for elucidating algal and plant evolution and industrial use.</title>
        <authorList>
            <person name="Hirooka S."/>
            <person name="Itabashi T."/>
            <person name="Ichinose T.M."/>
            <person name="Onuma R."/>
            <person name="Fujiwara T."/>
            <person name="Yamashita S."/>
            <person name="Jong L.W."/>
            <person name="Tomita R."/>
            <person name="Iwane A.H."/>
            <person name="Miyagishima S.Y."/>
        </authorList>
    </citation>
    <scope>NUCLEOTIDE SEQUENCE</scope>
    <source>
        <strain evidence="1">NBRC 102759</strain>
    </source>
</reference>
<dbReference type="GO" id="GO:0046474">
    <property type="term" value="P:glycerophospholipid biosynthetic process"/>
    <property type="evidence" value="ECO:0007669"/>
    <property type="project" value="TreeGrafter"/>
</dbReference>
<reference evidence="1" key="2">
    <citation type="submission" date="2022-01" db="EMBL/GenBank/DDBJ databases">
        <authorList>
            <person name="Hirooka S."/>
            <person name="Miyagishima S.Y."/>
        </authorList>
    </citation>
    <scope>NUCLEOTIDE SEQUENCE</scope>
    <source>
        <strain evidence="1">NBRC 102759</strain>
    </source>
</reference>
<dbReference type="PANTHER" id="PTHR14269:SF4">
    <property type="entry name" value="CAT EYE SYNDROME CRITICAL REGION PROTEIN 5"/>
    <property type="match status" value="1"/>
</dbReference>
<evidence type="ECO:0000313" key="1">
    <source>
        <dbReference type="EMBL" id="GJQ13772.1"/>
    </source>
</evidence>
<dbReference type="PANTHER" id="PTHR14269">
    <property type="entry name" value="CDP-DIACYLGLYCEROL--GLYCEROL-3-PHOSPHATE 3-PHOSPHATIDYLTRANSFERASE-RELATED"/>
    <property type="match status" value="1"/>
</dbReference>
<dbReference type="EMBL" id="BQMJ01000047">
    <property type="protein sequence ID" value="GJQ13772.1"/>
    <property type="molecule type" value="Genomic_DNA"/>
</dbReference>
<gene>
    <name evidence="1" type="ORF">GpartN1_g5563.t1</name>
</gene>
<comment type="caution">
    <text evidence="1">The sequence shown here is derived from an EMBL/GenBank/DDBJ whole genome shotgun (WGS) entry which is preliminary data.</text>
</comment>
<dbReference type="Pfam" id="PF13242">
    <property type="entry name" value="Hydrolase_like"/>
    <property type="match status" value="1"/>
</dbReference>
<dbReference type="OrthoDB" id="10251048at2759"/>
<dbReference type="NCBIfam" id="TIGR01460">
    <property type="entry name" value="HAD-SF-IIA"/>
    <property type="match status" value="1"/>
</dbReference>
<dbReference type="InterPro" id="IPR023214">
    <property type="entry name" value="HAD_sf"/>
</dbReference>
<protein>
    <submittedName>
        <fullName evidence="1">Uncharacterized protein</fullName>
    </submittedName>
</protein>
<dbReference type="SUPFAM" id="SSF56784">
    <property type="entry name" value="HAD-like"/>
    <property type="match status" value="1"/>
</dbReference>
<dbReference type="GO" id="GO:0005739">
    <property type="term" value="C:mitochondrion"/>
    <property type="evidence" value="ECO:0007669"/>
    <property type="project" value="TreeGrafter"/>
</dbReference>
<name>A0A9C7Q1F0_9RHOD</name>
<proteinExistence type="predicted"/>
<dbReference type="AlphaFoldDB" id="A0A9C7Q1F0"/>
<dbReference type="Gene3D" id="3.40.50.1000">
    <property type="entry name" value="HAD superfamily/HAD-like"/>
    <property type="match status" value="2"/>
</dbReference>